<gene>
    <name evidence="1" type="ORF">ABRQ22_17235</name>
</gene>
<dbReference type="AlphaFoldDB" id="A0AAU8FZG0"/>
<reference evidence="1" key="1">
    <citation type="submission" date="2024-06" db="EMBL/GenBank/DDBJ databases">
        <title>Complete genome sequence of the cellulolytic actinobacterium, Cellulosimicrobium ES-005.</title>
        <authorList>
            <person name="Matthews C.T."/>
            <person name="Underwood K.D."/>
            <person name="Ghanchi K.M."/>
            <person name="Fields S.D."/>
            <person name="Gardner S.G."/>
        </authorList>
    </citation>
    <scope>NUCLEOTIDE SEQUENCE</scope>
    <source>
        <strain evidence="1">ES-005</strain>
    </source>
</reference>
<accession>A0AAU8FZG0</accession>
<dbReference type="EMBL" id="CP159290">
    <property type="protein sequence ID" value="XCH29306.1"/>
    <property type="molecule type" value="Genomic_DNA"/>
</dbReference>
<dbReference type="RefSeq" id="WP_353707604.1">
    <property type="nucleotide sequence ID" value="NZ_CP159290.1"/>
</dbReference>
<name>A0AAU8FZG0_9MICO</name>
<sequence>MALTIRRPEKTVPLCLDAALQADWEQAEEDLRRAQQEPGDDRLVGNAKASSLARRVRELESKMLADTVHFRLRALSRSEWAKFVAKHPPREGDDLDKAQGINREAFFEDVIPESIIAVTRADTPEDFDPGDDWGPLADEMTDRQYSDFAQAVFLLNRGEVSVPFSRAASRLSRDSSETSR</sequence>
<proteinExistence type="predicted"/>
<evidence type="ECO:0000313" key="1">
    <source>
        <dbReference type="EMBL" id="XCH29306.1"/>
    </source>
</evidence>
<evidence type="ECO:0008006" key="2">
    <source>
        <dbReference type="Google" id="ProtNLM"/>
    </source>
</evidence>
<protein>
    <recommendedName>
        <fullName evidence="2">Tail assembly chaperone</fullName>
    </recommendedName>
</protein>
<organism evidence="1">
    <name type="scientific">Cellulosimicrobium sp. ES-005</name>
    <dbReference type="NCBI Taxonomy" id="3163031"/>
    <lineage>
        <taxon>Bacteria</taxon>
        <taxon>Bacillati</taxon>
        <taxon>Actinomycetota</taxon>
        <taxon>Actinomycetes</taxon>
        <taxon>Micrococcales</taxon>
        <taxon>Promicromonosporaceae</taxon>
        <taxon>Cellulosimicrobium</taxon>
    </lineage>
</organism>